<evidence type="ECO:0000256" key="11">
    <source>
        <dbReference type="ARBA" id="ARBA00023136"/>
    </source>
</evidence>
<evidence type="ECO:0000256" key="8">
    <source>
        <dbReference type="ARBA" id="ARBA00022777"/>
    </source>
</evidence>
<dbReference type="SUPFAM" id="SSF55874">
    <property type="entry name" value="ATPase domain of HSP90 chaperone/DNA topoisomerase II/histidine kinase"/>
    <property type="match status" value="1"/>
</dbReference>
<feature type="transmembrane region" description="Helical" evidence="12">
    <location>
        <begin position="21"/>
        <end position="43"/>
    </location>
</feature>
<dbReference type="SUPFAM" id="SSF47384">
    <property type="entry name" value="Homodimeric domain of signal transducing histidine kinase"/>
    <property type="match status" value="1"/>
</dbReference>
<evidence type="ECO:0000256" key="1">
    <source>
        <dbReference type="ARBA" id="ARBA00000085"/>
    </source>
</evidence>
<evidence type="ECO:0000256" key="3">
    <source>
        <dbReference type="ARBA" id="ARBA00004236"/>
    </source>
</evidence>
<accession>A0A919K8D3</accession>
<evidence type="ECO:0000256" key="6">
    <source>
        <dbReference type="ARBA" id="ARBA00022679"/>
    </source>
</evidence>
<dbReference type="Pfam" id="PF00512">
    <property type="entry name" value="HisKA"/>
    <property type="match status" value="1"/>
</dbReference>
<organism evidence="15 16">
    <name type="scientific">Paractinoplanes rishiriensis</name>
    <dbReference type="NCBI Taxonomy" id="1050105"/>
    <lineage>
        <taxon>Bacteria</taxon>
        <taxon>Bacillati</taxon>
        <taxon>Actinomycetota</taxon>
        <taxon>Actinomycetes</taxon>
        <taxon>Micromonosporales</taxon>
        <taxon>Micromonosporaceae</taxon>
        <taxon>Paractinoplanes</taxon>
    </lineage>
</organism>
<dbReference type="PROSITE" id="PS50109">
    <property type="entry name" value="HIS_KIN"/>
    <property type="match status" value="1"/>
</dbReference>
<dbReference type="PANTHER" id="PTHR45436:SF15">
    <property type="entry name" value="SENSOR HISTIDINE KINASE CUSS"/>
    <property type="match status" value="1"/>
</dbReference>
<keyword evidence="9 12" id="KW-1133">Transmembrane helix</keyword>
<evidence type="ECO:0000256" key="12">
    <source>
        <dbReference type="SAM" id="Phobius"/>
    </source>
</evidence>
<evidence type="ECO:0000256" key="10">
    <source>
        <dbReference type="ARBA" id="ARBA00023012"/>
    </source>
</evidence>
<sequence>MPLLGPAVHAGRMGVRLRYTLLYGAMFLICSAGLLVLVAAFGLRNTTRATPYGQPPTREEVGRMLAEQDEIRNRQLLAGVTLALLVMLVLAVLVGRLLAGRVLRPLRVITAATRRISADNLHERLAVTGPADEVKALADTIDDLLGRLEESFAAQRRFVADASHELRTPLATMRASLDVALAKPGPIPPETDRLAGRLRTELDQVDRLLEGFLLLARAQHGALDDRTEVSLADLALAAVTDKPAETETGALTDKSEMFGRRRTIADTRAAAVKIHADLTPGDAVVRGNPVLLARMVGNLVDNAFRHNVPGGRIRVTVRATTLTVESTGPLLDPAQVARLGRPFQRLGPDRTGESTGLGLSIVAAIAEAHGGTLDLAARDGGGLIATVQVPR</sequence>
<dbReference type="InterPro" id="IPR005467">
    <property type="entry name" value="His_kinase_dom"/>
</dbReference>
<reference evidence="15" key="1">
    <citation type="submission" date="2021-01" db="EMBL/GenBank/DDBJ databases">
        <title>Whole genome shotgun sequence of Actinoplanes rishiriensis NBRC 108556.</title>
        <authorList>
            <person name="Komaki H."/>
            <person name="Tamura T."/>
        </authorList>
    </citation>
    <scope>NUCLEOTIDE SEQUENCE</scope>
    <source>
        <strain evidence="15">NBRC 108556</strain>
    </source>
</reference>
<evidence type="ECO:0000256" key="7">
    <source>
        <dbReference type="ARBA" id="ARBA00022692"/>
    </source>
</evidence>
<evidence type="ECO:0000259" key="14">
    <source>
        <dbReference type="PROSITE" id="PS50885"/>
    </source>
</evidence>
<keyword evidence="10" id="KW-0902">Two-component regulatory system</keyword>
<keyword evidence="11 12" id="KW-0472">Membrane</keyword>
<proteinExistence type="predicted"/>
<dbReference type="InterPro" id="IPR003661">
    <property type="entry name" value="HisK_dim/P_dom"/>
</dbReference>
<evidence type="ECO:0000313" key="16">
    <source>
        <dbReference type="Proteomes" id="UP000636960"/>
    </source>
</evidence>
<keyword evidence="16" id="KW-1185">Reference proteome</keyword>
<dbReference type="Proteomes" id="UP000636960">
    <property type="component" value="Unassembled WGS sequence"/>
</dbReference>
<comment type="caution">
    <text evidence="15">The sequence shown here is derived from an EMBL/GenBank/DDBJ whole genome shotgun (WGS) entry which is preliminary data.</text>
</comment>
<dbReference type="InterPro" id="IPR050428">
    <property type="entry name" value="TCS_sensor_his_kinase"/>
</dbReference>
<dbReference type="PROSITE" id="PS50885">
    <property type="entry name" value="HAMP"/>
    <property type="match status" value="1"/>
</dbReference>
<comment type="catalytic activity">
    <reaction evidence="1">
        <text>ATP + protein L-histidine = ADP + protein N-phospho-L-histidine.</text>
        <dbReference type="EC" id="2.7.13.3"/>
    </reaction>
</comment>
<dbReference type="SMART" id="SM00388">
    <property type="entry name" value="HisKA"/>
    <property type="match status" value="1"/>
</dbReference>
<protein>
    <recommendedName>
        <fullName evidence="4">histidine kinase</fullName>
        <ecNumber evidence="4">2.7.13.3</ecNumber>
    </recommendedName>
</protein>
<dbReference type="SUPFAM" id="SSF158472">
    <property type="entry name" value="HAMP domain-like"/>
    <property type="match status" value="1"/>
</dbReference>
<dbReference type="GO" id="GO:0000155">
    <property type="term" value="F:phosphorelay sensor kinase activity"/>
    <property type="evidence" value="ECO:0007669"/>
    <property type="project" value="InterPro"/>
</dbReference>
<dbReference type="Gene3D" id="3.30.565.10">
    <property type="entry name" value="Histidine kinase-like ATPase, C-terminal domain"/>
    <property type="match status" value="1"/>
</dbReference>
<feature type="domain" description="HAMP" evidence="14">
    <location>
        <begin position="100"/>
        <end position="153"/>
    </location>
</feature>
<dbReference type="Gene3D" id="1.10.287.130">
    <property type="match status" value="1"/>
</dbReference>
<dbReference type="Gene3D" id="6.10.340.10">
    <property type="match status" value="1"/>
</dbReference>
<dbReference type="EMBL" id="BOMV01000089">
    <property type="protein sequence ID" value="GIF00751.1"/>
    <property type="molecule type" value="Genomic_DNA"/>
</dbReference>
<dbReference type="AlphaFoldDB" id="A0A919K8D3"/>
<evidence type="ECO:0000259" key="13">
    <source>
        <dbReference type="PROSITE" id="PS50109"/>
    </source>
</evidence>
<dbReference type="EC" id="2.7.13.3" evidence="4"/>
<keyword evidence="7 12" id="KW-0812">Transmembrane</keyword>
<dbReference type="CDD" id="cd06225">
    <property type="entry name" value="HAMP"/>
    <property type="match status" value="1"/>
</dbReference>
<evidence type="ECO:0000256" key="2">
    <source>
        <dbReference type="ARBA" id="ARBA00004141"/>
    </source>
</evidence>
<dbReference type="Pfam" id="PF00672">
    <property type="entry name" value="HAMP"/>
    <property type="match status" value="1"/>
</dbReference>
<dbReference type="InterPro" id="IPR003594">
    <property type="entry name" value="HATPase_dom"/>
</dbReference>
<dbReference type="GO" id="GO:0005886">
    <property type="term" value="C:plasma membrane"/>
    <property type="evidence" value="ECO:0007669"/>
    <property type="project" value="UniProtKB-SubCell"/>
</dbReference>
<dbReference type="Pfam" id="PF02518">
    <property type="entry name" value="HATPase_c"/>
    <property type="match status" value="1"/>
</dbReference>
<evidence type="ECO:0000256" key="5">
    <source>
        <dbReference type="ARBA" id="ARBA00022553"/>
    </source>
</evidence>
<dbReference type="PANTHER" id="PTHR45436">
    <property type="entry name" value="SENSOR HISTIDINE KINASE YKOH"/>
    <property type="match status" value="1"/>
</dbReference>
<keyword evidence="6" id="KW-0808">Transferase</keyword>
<dbReference type="CDD" id="cd00075">
    <property type="entry name" value="HATPase"/>
    <property type="match status" value="1"/>
</dbReference>
<evidence type="ECO:0000313" key="15">
    <source>
        <dbReference type="EMBL" id="GIF00751.1"/>
    </source>
</evidence>
<feature type="transmembrane region" description="Helical" evidence="12">
    <location>
        <begin position="76"/>
        <end position="99"/>
    </location>
</feature>
<dbReference type="InterPro" id="IPR003660">
    <property type="entry name" value="HAMP_dom"/>
</dbReference>
<dbReference type="InterPro" id="IPR036890">
    <property type="entry name" value="HATPase_C_sf"/>
</dbReference>
<comment type="subcellular location">
    <subcellularLocation>
        <location evidence="3">Cell membrane</location>
    </subcellularLocation>
    <subcellularLocation>
        <location evidence="2">Membrane</location>
        <topology evidence="2">Multi-pass membrane protein</topology>
    </subcellularLocation>
</comment>
<keyword evidence="5" id="KW-0597">Phosphoprotein</keyword>
<dbReference type="SMART" id="SM00387">
    <property type="entry name" value="HATPase_c"/>
    <property type="match status" value="1"/>
</dbReference>
<evidence type="ECO:0000256" key="4">
    <source>
        <dbReference type="ARBA" id="ARBA00012438"/>
    </source>
</evidence>
<gene>
    <name evidence="15" type="ORF">Ari01nite_82150</name>
</gene>
<evidence type="ECO:0000256" key="9">
    <source>
        <dbReference type="ARBA" id="ARBA00022989"/>
    </source>
</evidence>
<keyword evidence="8 15" id="KW-0418">Kinase</keyword>
<feature type="domain" description="Histidine kinase" evidence="13">
    <location>
        <begin position="161"/>
        <end position="391"/>
    </location>
</feature>
<dbReference type="InterPro" id="IPR036097">
    <property type="entry name" value="HisK_dim/P_sf"/>
</dbReference>
<dbReference type="SMART" id="SM00304">
    <property type="entry name" value="HAMP"/>
    <property type="match status" value="1"/>
</dbReference>
<dbReference type="CDD" id="cd00082">
    <property type="entry name" value="HisKA"/>
    <property type="match status" value="1"/>
</dbReference>
<name>A0A919K8D3_9ACTN</name>